<dbReference type="Proteomes" id="UP000248724">
    <property type="component" value="Unassembled WGS sequence"/>
</dbReference>
<reference evidence="4" key="2">
    <citation type="submission" date="2018-05" db="EMBL/GenBank/DDBJ databases">
        <authorList>
            <person name="Ferrari B."/>
        </authorList>
    </citation>
    <scope>NUCLEOTIDE SEQUENCE</scope>
    <source>
        <strain evidence="4">RRmetagenome_bin12</strain>
    </source>
</reference>
<accession>A0A2W5Z9C9</accession>
<dbReference type="GO" id="GO:0000160">
    <property type="term" value="P:phosphorelay signal transduction system"/>
    <property type="evidence" value="ECO:0007669"/>
    <property type="project" value="InterPro"/>
</dbReference>
<evidence type="ECO:0000313" key="5">
    <source>
        <dbReference type="Proteomes" id="UP000248724"/>
    </source>
</evidence>
<name>A0A2W5Z9C9_9BACT</name>
<dbReference type="InterPro" id="IPR001789">
    <property type="entry name" value="Sig_transdc_resp-reg_receiver"/>
</dbReference>
<dbReference type="EMBL" id="QHBU01000086">
    <property type="protein sequence ID" value="PZR81982.1"/>
    <property type="molecule type" value="Genomic_DNA"/>
</dbReference>
<dbReference type="Proteomes" id="UP000606991">
    <property type="component" value="Unassembled WGS sequence"/>
</dbReference>
<dbReference type="RefSeq" id="WP_337310249.1">
    <property type="nucleotide sequence ID" value="NZ_JAEKNS010000059.1"/>
</dbReference>
<dbReference type="Gene3D" id="3.40.50.2300">
    <property type="match status" value="1"/>
</dbReference>
<reference evidence="3 6" key="3">
    <citation type="submission" date="2020-10" db="EMBL/GenBank/DDBJ databases">
        <title>Ca. Dormibacterota MAGs.</title>
        <authorList>
            <person name="Montgomery K."/>
        </authorList>
    </citation>
    <scope>NUCLEOTIDE SEQUENCE [LARGE SCALE GENOMIC DNA]</scope>
    <source>
        <strain evidence="3">SC8812_S17_18</strain>
    </source>
</reference>
<accession>A0A934JRE6</accession>
<evidence type="ECO:0000313" key="6">
    <source>
        <dbReference type="Proteomes" id="UP000606991"/>
    </source>
</evidence>
<dbReference type="AlphaFoldDB" id="A0A2W5Z9C9"/>
<organism evidence="4 5">
    <name type="scientific">Candidatus Aeolococcus gillhamiae</name>
    <dbReference type="NCBI Taxonomy" id="3127015"/>
    <lineage>
        <taxon>Bacteria</taxon>
        <taxon>Bacillati</taxon>
        <taxon>Candidatus Dormiibacterota</taxon>
        <taxon>Candidatus Dormibacteria</taxon>
        <taxon>Candidatus Aeolococcales</taxon>
        <taxon>Candidatus Aeolococcaceae</taxon>
        <taxon>Candidatus Aeolococcus</taxon>
    </lineage>
</organism>
<dbReference type="InterPro" id="IPR011006">
    <property type="entry name" value="CheY-like_superfamily"/>
</dbReference>
<gene>
    <name evidence="4" type="ORF">DLM65_04775</name>
    <name evidence="3" type="ORF">JF886_05115</name>
</gene>
<reference evidence="4 5" key="1">
    <citation type="journal article" date="2017" name="Nature">
        <title>Atmospheric trace gases support primary production in Antarctic desert surface soil.</title>
        <authorList>
            <person name="Ji M."/>
            <person name="Greening C."/>
            <person name="Vanwonterghem I."/>
            <person name="Carere C.R."/>
            <person name="Bay S.K."/>
            <person name="Steen J.A."/>
            <person name="Montgomery K."/>
            <person name="Lines T."/>
            <person name="Beardall J."/>
            <person name="van Dorst J."/>
            <person name="Snape I."/>
            <person name="Stott M.B."/>
            <person name="Hugenholtz P."/>
            <person name="Ferrari B.C."/>
        </authorList>
    </citation>
    <scope>NUCLEOTIDE SEQUENCE [LARGE SCALE GENOMIC DNA]</scope>
    <source>
        <strain evidence="4">RRmetagenome_bin12</strain>
    </source>
</reference>
<dbReference type="PROSITE" id="PS50110">
    <property type="entry name" value="RESPONSE_REGULATORY"/>
    <property type="match status" value="1"/>
</dbReference>
<evidence type="ECO:0000313" key="3">
    <source>
        <dbReference type="EMBL" id="MBJ7594236.1"/>
    </source>
</evidence>
<sequence>MMRANAEVLIVEDDAETLDELRAHFSRKRFHPLATRSAAHAVAALRNNAESTRPVLAVVDWDLSKAPDQTLTSSDVLSLLARELSDCLTIVYSANIDSFRVRSEIHRAHPRAWLHDKRDGDLSLIERVERMLDPTVEDLRIKDGSVVLHLPTMAEHHHREAVRLVVHYPEMVTFHSDTATKAVRRFGQWLNTRGSRVAVVSHGNRKYRLAPRP</sequence>
<evidence type="ECO:0000259" key="2">
    <source>
        <dbReference type="PROSITE" id="PS50110"/>
    </source>
</evidence>
<proteinExistence type="predicted"/>
<feature type="modified residue" description="4-aspartylphosphate" evidence="1">
    <location>
        <position position="60"/>
    </location>
</feature>
<evidence type="ECO:0000313" key="4">
    <source>
        <dbReference type="EMBL" id="PZR81982.1"/>
    </source>
</evidence>
<comment type="caution">
    <text evidence="4">The sequence shown here is derived from an EMBL/GenBank/DDBJ whole genome shotgun (WGS) entry which is preliminary data.</text>
</comment>
<dbReference type="EMBL" id="JAEKNS010000059">
    <property type="protein sequence ID" value="MBJ7594236.1"/>
    <property type="molecule type" value="Genomic_DNA"/>
</dbReference>
<feature type="domain" description="Response regulatory" evidence="2">
    <location>
        <begin position="7"/>
        <end position="132"/>
    </location>
</feature>
<protein>
    <recommendedName>
        <fullName evidence="2">Response regulatory domain-containing protein</fullName>
    </recommendedName>
</protein>
<evidence type="ECO:0000256" key="1">
    <source>
        <dbReference type="PROSITE-ProRule" id="PRU00169"/>
    </source>
</evidence>
<keyword evidence="1" id="KW-0597">Phosphoprotein</keyword>
<dbReference type="SUPFAM" id="SSF52172">
    <property type="entry name" value="CheY-like"/>
    <property type="match status" value="1"/>
</dbReference>